<gene>
    <name evidence="1" type="ORF">SDC9_211961</name>
</gene>
<name>A0A645JM63_9ZZZZ</name>
<dbReference type="AlphaFoldDB" id="A0A645JM63"/>
<comment type="caution">
    <text evidence="1">The sequence shown here is derived from an EMBL/GenBank/DDBJ whole genome shotgun (WGS) entry which is preliminary data.</text>
</comment>
<reference evidence="1" key="1">
    <citation type="submission" date="2019-08" db="EMBL/GenBank/DDBJ databases">
        <authorList>
            <person name="Kucharzyk K."/>
            <person name="Murdoch R.W."/>
            <person name="Higgins S."/>
            <person name="Loffler F."/>
        </authorList>
    </citation>
    <scope>NUCLEOTIDE SEQUENCE</scope>
</reference>
<evidence type="ECO:0000313" key="1">
    <source>
        <dbReference type="EMBL" id="MPN64190.1"/>
    </source>
</evidence>
<protein>
    <submittedName>
        <fullName evidence="1">Uncharacterized protein</fullName>
    </submittedName>
</protein>
<organism evidence="1">
    <name type="scientific">bioreactor metagenome</name>
    <dbReference type="NCBI Taxonomy" id="1076179"/>
    <lineage>
        <taxon>unclassified sequences</taxon>
        <taxon>metagenomes</taxon>
        <taxon>ecological metagenomes</taxon>
    </lineage>
</organism>
<sequence>MDSKDEFGRDMDQWPLWRTENAEAVMKHIRGYAGYCEKKKVDPFICLYMHPWEFHPMPEGLLHYGEGAVLPDPFIVKNCGAYAGEQLDVLIGKMKAFGSEFFRACDIEVK</sequence>
<proteinExistence type="predicted"/>
<dbReference type="EMBL" id="VSSQ01144708">
    <property type="protein sequence ID" value="MPN64190.1"/>
    <property type="molecule type" value="Genomic_DNA"/>
</dbReference>
<accession>A0A645JM63</accession>